<keyword evidence="4" id="KW-1133">Transmembrane helix</keyword>
<feature type="region of interest" description="Disordered" evidence="3">
    <location>
        <begin position="478"/>
        <end position="511"/>
    </location>
</feature>
<proteinExistence type="predicted"/>
<evidence type="ECO:0000313" key="7">
    <source>
        <dbReference type="Proteomes" id="UP000028990"/>
    </source>
</evidence>
<evidence type="ECO:0000256" key="2">
    <source>
        <dbReference type="PROSITE-ProRule" id="PRU00196"/>
    </source>
</evidence>
<evidence type="ECO:0000259" key="5">
    <source>
        <dbReference type="PROSITE" id="PS50287"/>
    </source>
</evidence>
<reference evidence="6 7" key="1">
    <citation type="submission" date="2013-11" db="EMBL/GenBank/DDBJ databases">
        <title>The Damaraland mole rat (Fukomys damarensis) genome and evolution of African mole rats.</title>
        <authorList>
            <person name="Gladyshev V.N."/>
            <person name="Fang X."/>
        </authorList>
    </citation>
    <scope>NUCLEOTIDE SEQUENCE [LARGE SCALE GENOMIC DNA]</scope>
    <source>
        <tissue evidence="6">Liver</tissue>
    </source>
</reference>
<evidence type="ECO:0000313" key="6">
    <source>
        <dbReference type="EMBL" id="KFO29472.1"/>
    </source>
</evidence>
<evidence type="ECO:0000256" key="4">
    <source>
        <dbReference type="SAM" id="Phobius"/>
    </source>
</evidence>
<sequence>MDGKANHTHGEQQASASPILPGEAIRATPSEAGRGAVACAGAQPGAGGGSARVPCLQLLATPAPSQHNTSHQAPETGTRLRVRLAHWNGSCQGEVQVQLHTAWVPVCLALWDQQAAEAVCQALGCGRATATPKPELWTSTGNTSITNATRGPALAVWCRGPEWKLCEVVEDVCGTDVSPARVTCAEHQAWRLTGGGDRCAGQAEVQFRGVWSTVCDSEWYQSEADVLCRALGCGISVDRPPGQPHSLPGRMFYSCAGEEARPSLCTWRFNNSNLCSQSRAARVLCSASQAPHNLSSSRVPSSVQPGTAESLVTVQTAGKESRELALLIPSIVLGVLLLGALVSIALLLLRVKGKYALSAAENHQHLLPTAAPAGSNSYHAVPGTVPKEEVPQLLAQGPGGPPKDPDSSSGSDYEHYDFSTQPPMALTTFYNSQRYRISEEEAQQSRFRMPPLEEGLEELQAPPMLAALLGPCTTDTAPRDHQCHHGDDSGSSTSSGEDYCNSPGTKAQPWSPQAFPLEQIQGLELAGPQMPFPGGGPPEDNSSSTSSGEWYQNFRSPLQGPSTEQFECPGPSGPQRGSSSADDYDDIGAA</sequence>
<feature type="transmembrane region" description="Helical" evidence="4">
    <location>
        <begin position="324"/>
        <end position="349"/>
    </location>
</feature>
<dbReference type="EMBL" id="KN122588">
    <property type="protein sequence ID" value="KFO29472.1"/>
    <property type="molecule type" value="Genomic_DNA"/>
</dbReference>
<dbReference type="InterPro" id="IPR001190">
    <property type="entry name" value="SRCR"/>
</dbReference>
<feature type="region of interest" description="Disordered" evidence="3">
    <location>
        <begin position="1"/>
        <end position="21"/>
    </location>
</feature>
<feature type="compositionally biased region" description="Polar residues" evidence="3">
    <location>
        <begin position="502"/>
        <end position="511"/>
    </location>
</feature>
<dbReference type="STRING" id="885580.ENSFDAP00000004020"/>
<keyword evidence="4" id="KW-0472">Membrane</keyword>
<feature type="region of interest" description="Disordered" evidence="3">
    <location>
        <begin position="391"/>
        <end position="419"/>
    </location>
</feature>
<feature type="region of interest" description="Disordered" evidence="3">
    <location>
        <begin position="526"/>
        <end position="590"/>
    </location>
</feature>
<feature type="compositionally biased region" description="Low complexity" evidence="3">
    <location>
        <begin position="569"/>
        <end position="580"/>
    </location>
</feature>
<feature type="domain" description="SRCR" evidence="5">
    <location>
        <begin position="190"/>
        <end position="286"/>
    </location>
</feature>
<feature type="compositionally biased region" description="Basic and acidic residues" evidence="3">
    <location>
        <begin position="1"/>
        <end position="10"/>
    </location>
</feature>
<dbReference type="PROSITE" id="PS50287">
    <property type="entry name" value="SRCR_2"/>
    <property type="match status" value="2"/>
</dbReference>
<feature type="compositionally biased region" description="Polar residues" evidence="3">
    <location>
        <begin position="540"/>
        <end position="565"/>
    </location>
</feature>
<keyword evidence="7" id="KW-1185">Reference proteome</keyword>
<organism evidence="6 7">
    <name type="scientific">Fukomys damarensis</name>
    <name type="common">Damaraland mole rat</name>
    <name type="synonym">Cryptomys damarensis</name>
    <dbReference type="NCBI Taxonomy" id="885580"/>
    <lineage>
        <taxon>Eukaryota</taxon>
        <taxon>Metazoa</taxon>
        <taxon>Chordata</taxon>
        <taxon>Craniata</taxon>
        <taxon>Vertebrata</taxon>
        <taxon>Euteleostomi</taxon>
        <taxon>Mammalia</taxon>
        <taxon>Eutheria</taxon>
        <taxon>Euarchontoglires</taxon>
        <taxon>Glires</taxon>
        <taxon>Rodentia</taxon>
        <taxon>Hystricomorpha</taxon>
        <taxon>Bathyergidae</taxon>
        <taxon>Fukomys</taxon>
    </lineage>
</organism>
<dbReference type="SUPFAM" id="SSF56487">
    <property type="entry name" value="SRCR-like"/>
    <property type="match status" value="2"/>
</dbReference>
<dbReference type="PANTHER" id="PTHR48071">
    <property type="entry name" value="SRCR DOMAIN-CONTAINING PROTEIN"/>
    <property type="match status" value="1"/>
</dbReference>
<keyword evidence="1 2" id="KW-1015">Disulfide bond</keyword>
<dbReference type="AlphaFoldDB" id="A0A091DEG3"/>
<dbReference type="Gene3D" id="3.10.250.10">
    <property type="entry name" value="SRCR-like domain"/>
    <property type="match status" value="2"/>
</dbReference>
<dbReference type="InterPro" id="IPR036772">
    <property type="entry name" value="SRCR-like_dom_sf"/>
</dbReference>
<dbReference type="GO" id="GO:0031638">
    <property type="term" value="P:zymogen activation"/>
    <property type="evidence" value="ECO:0007669"/>
    <property type="project" value="TreeGrafter"/>
</dbReference>
<feature type="disulfide bond" evidence="2">
    <location>
        <begin position="255"/>
        <end position="265"/>
    </location>
</feature>
<dbReference type="eggNOG" id="ENOG502QUHF">
    <property type="taxonomic scope" value="Eukaryota"/>
</dbReference>
<evidence type="ECO:0000256" key="3">
    <source>
        <dbReference type="SAM" id="MobiDB-lite"/>
    </source>
</evidence>
<dbReference type="FunFam" id="3.10.250.10:FF:000017">
    <property type="entry name" value="CD6 molecule"/>
    <property type="match status" value="1"/>
</dbReference>
<keyword evidence="4" id="KW-0812">Transmembrane</keyword>
<name>A0A091DEG3_FUKDA</name>
<dbReference type="PANTHER" id="PTHR48071:SF27">
    <property type="entry name" value="SCAVENGER RECEPTOR CYSTEINE-RICH TYPE 1 PROTEIN M130-LIKE"/>
    <property type="match status" value="1"/>
</dbReference>
<protein>
    <submittedName>
        <fullName evidence="6">T-cell differentiation antigen CD6</fullName>
    </submittedName>
</protein>
<comment type="caution">
    <text evidence="2">Lacks conserved residue(s) required for the propagation of feature annotation.</text>
</comment>
<dbReference type="Proteomes" id="UP000028990">
    <property type="component" value="Unassembled WGS sequence"/>
</dbReference>
<dbReference type="PRINTS" id="PR00258">
    <property type="entry name" value="SPERACTRCPTR"/>
</dbReference>
<dbReference type="GO" id="GO:0005886">
    <property type="term" value="C:plasma membrane"/>
    <property type="evidence" value="ECO:0007669"/>
    <property type="project" value="TreeGrafter"/>
</dbReference>
<feature type="compositionally biased region" description="Basic and acidic residues" evidence="3">
    <location>
        <begin position="478"/>
        <end position="488"/>
    </location>
</feature>
<feature type="domain" description="SRCR" evidence="5">
    <location>
        <begin position="82"/>
        <end position="185"/>
    </location>
</feature>
<dbReference type="Pfam" id="PF00530">
    <property type="entry name" value="SRCR"/>
    <property type="match status" value="2"/>
</dbReference>
<gene>
    <name evidence="6" type="ORF">H920_09079</name>
</gene>
<feature type="compositionally biased region" description="Low complexity" evidence="3">
    <location>
        <begin position="489"/>
        <end position="498"/>
    </location>
</feature>
<accession>A0A091DEG3</accession>
<evidence type="ECO:0000256" key="1">
    <source>
        <dbReference type="ARBA" id="ARBA00023157"/>
    </source>
</evidence>
<dbReference type="SMART" id="SM00202">
    <property type="entry name" value="SR"/>
    <property type="match status" value="2"/>
</dbReference>
<dbReference type="GO" id="GO:0004252">
    <property type="term" value="F:serine-type endopeptidase activity"/>
    <property type="evidence" value="ECO:0007669"/>
    <property type="project" value="TreeGrafter"/>
</dbReference>